<dbReference type="InterPro" id="IPR041685">
    <property type="entry name" value="AAA_GajA/Old/RecF-like"/>
</dbReference>
<dbReference type="Pfam" id="PF13175">
    <property type="entry name" value="AAA_15"/>
    <property type="match status" value="1"/>
</dbReference>
<dbReference type="Gene3D" id="3.40.50.300">
    <property type="entry name" value="P-loop containing nucleotide triphosphate hydrolases"/>
    <property type="match status" value="1"/>
</dbReference>
<dbReference type="EMBL" id="JAAAXJ010000011">
    <property type="protein sequence ID" value="NBJ26187.1"/>
    <property type="molecule type" value="Genomic_DNA"/>
</dbReference>
<proteinExistence type="predicted"/>
<keyword evidence="3" id="KW-1185">Reference proteome</keyword>
<evidence type="ECO:0000259" key="1">
    <source>
        <dbReference type="SMART" id="SM00382"/>
    </source>
</evidence>
<comment type="caution">
    <text evidence="2">The sequence shown here is derived from an EMBL/GenBank/DDBJ whole genome shotgun (WGS) entry which is preliminary data.</text>
</comment>
<gene>
    <name evidence="2" type="ORF">GR303_17740</name>
</gene>
<dbReference type="InterPro" id="IPR003593">
    <property type="entry name" value="AAA+_ATPase"/>
</dbReference>
<dbReference type="PANTHER" id="PTHR43581:SF2">
    <property type="entry name" value="EXCINUCLEASE ATPASE SUBUNIT"/>
    <property type="match status" value="1"/>
</dbReference>
<reference evidence="2 3" key="1">
    <citation type="submission" date="2020-01" db="EMBL/GenBank/DDBJ databases">
        <title>Microvirga sp. nov., an arsenate reduction bacterium isolated from Tibet hotspring sediments.</title>
        <authorList>
            <person name="Yuan C.-G."/>
        </authorList>
    </citation>
    <scope>NUCLEOTIDE SEQUENCE [LARGE SCALE GENOMIC DNA]</scope>
    <source>
        <strain evidence="2 3">SYSU G3D203</strain>
    </source>
</reference>
<dbReference type="SMART" id="SM00382">
    <property type="entry name" value="AAA"/>
    <property type="match status" value="1"/>
</dbReference>
<dbReference type="InterPro" id="IPR051396">
    <property type="entry name" value="Bact_Antivir_Def_Nuclease"/>
</dbReference>
<dbReference type="SUPFAM" id="SSF52540">
    <property type="entry name" value="P-loop containing nucleoside triphosphate hydrolases"/>
    <property type="match status" value="1"/>
</dbReference>
<evidence type="ECO:0000313" key="3">
    <source>
        <dbReference type="Proteomes" id="UP000818323"/>
    </source>
</evidence>
<organism evidence="2 3">
    <name type="scientific">Microvirga arsenatis</name>
    <dbReference type="NCBI Taxonomy" id="2692265"/>
    <lineage>
        <taxon>Bacteria</taxon>
        <taxon>Pseudomonadati</taxon>
        <taxon>Pseudomonadota</taxon>
        <taxon>Alphaproteobacteria</taxon>
        <taxon>Hyphomicrobiales</taxon>
        <taxon>Methylobacteriaceae</taxon>
        <taxon>Microvirga</taxon>
    </lineage>
</organism>
<name>A0ABW9Z0K4_9HYPH</name>
<feature type="domain" description="AAA+ ATPase" evidence="1">
    <location>
        <begin position="33"/>
        <end position="442"/>
    </location>
</feature>
<sequence length="450" mass="50321">MEIASGQSTRQSYLRSIQIKRLWGYRDIKVQFRPDVNILVGRNGSGKTTVLNIIADILLLDFDALAKIPFESIRLVFRDEAAKRSPYLLVTRLKSATENVDRGLEIRAYNDIKLKKAVAEQVLSYQYKTAPSRRGGLSGILGLATQTLEPLQPPLAAFINNLAAVTWISVHRKLATPSNQLQAAFDSAVDERLEQINIRFTEFVNSIDSEQAQQTASFQKQLLTSLMLTLPSPDLTPKKLSKINITRLRGTIERVLNDLELTAQEEKVADVFDRAAASLARIKSNEGVELNDLLIASYLLQMEKIAGSWSEYSRGVIALHRKKYAISATLDEFFDDKESFISSTGRIYFFRGEDYDNVITPDKLSSGEKQLYILLMETLLAAGKPSIFIADEPELSLHVLWQEKLIDAMRGLNSDAQLLFATHSPDLVGGFSDSVQDMDVQSEEASVEAR</sequence>
<accession>A0ABW9Z0K4</accession>
<dbReference type="RefSeq" id="WP_161724805.1">
    <property type="nucleotide sequence ID" value="NZ_JAAAXI010000014.1"/>
</dbReference>
<protein>
    <submittedName>
        <fullName evidence="2">AAA family ATPase</fullName>
    </submittedName>
</protein>
<dbReference type="PANTHER" id="PTHR43581">
    <property type="entry name" value="ATP/GTP PHOSPHATASE"/>
    <property type="match status" value="1"/>
</dbReference>
<dbReference type="InterPro" id="IPR027417">
    <property type="entry name" value="P-loop_NTPase"/>
</dbReference>
<dbReference type="Proteomes" id="UP000818323">
    <property type="component" value="Unassembled WGS sequence"/>
</dbReference>
<dbReference type="CDD" id="cd00267">
    <property type="entry name" value="ABC_ATPase"/>
    <property type="match status" value="1"/>
</dbReference>
<evidence type="ECO:0000313" key="2">
    <source>
        <dbReference type="EMBL" id="NBJ26187.1"/>
    </source>
</evidence>